<dbReference type="Pfam" id="PF02782">
    <property type="entry name" value="FGGY_C"/>
    <property type="match status" value="1"/>
</dbReference>
<proteinExistence type="predicted"/>
<evidence type="ECO:0000313" key="11">
    <source>
        <dbReference type="EMBL" id="CAB4970459.1"/>
    </source>
</evidence>
<dbReference type="EMBL" id="CAEZYX010000021">
    <property type="protein sequence ID" value="CAB4738090.1"/>
    <property type="molecule type" value="Genomic_DNA"/>
</dbReference>
<evidence type="ECO:0000313" key="5">
    <source>
        <dbReference type="EMBL" id="CAB4586364.1"/>
    </source>
</evidence>
<dbReference type="InterPro" id="IPR000577">
    <property type="entry name" value="Carb_kinase_FGGY"/>
</dbReference>
<dbReference type="InterPro" id="IPR018484">
    <property type="entry name" value="FGGY_N"/>
</dbReference>
<protein>
    <submittedName>
        <fullName evidence="10">Unannotated protein</fullName>
    </submittedName>
</protein>
<dbReference type="EMBL" id="CAFBPL010000006">
    <property type="protein sequence ID" value="CAB5007871.1"/>
    <property type="molecule type" value="Genomic_DNA"/>
</dbReference>
<keyword evidence="2" id="KW-0418">Kinase</keyword>
<dbReference type="PANTHER" id="PTHR43095">
    <property type="entry name" value="SUGAR KINASE"/>
    <property type="match status" value="1"/>
</dbReference>
<reference evidence="10" key="1">
    <citation type="submission" date="2020-05" db="EMBL/GenBank/DDBJ databases">
        <authorList>
            <person name="Chiriac C."/>
            <person name="Salcher M."/>
            <person name="Ghai R."/>
            <person name="Kavagutti S V."/>
        </authorList>
    </citation>
    <scope>NUCLEOTIDE SEQUENCE</scope>
</reference>
<dbReference type="InterPro" id="IPR043129">
    <property type="entry name" value="ATPase_NBD"/>
</dbReference>
<sequence>MRLFDGVVLANNLILGLDFGTSSVKAIFIDDAGEILKRVEIKISTASTSVSHAEQNAEDYLKAVVEISKNNSDLISKVISIGLSGHTPSVVCVDSAGNALRPVMTWQDNRATKEAQDLLAKYGNPIEIIGTSLPWAASACPAKLFWLARHEPEIVKKTRWVLQPKDFVGMHLTGKAISDPWSSKGICNVLTRAPISNLLEFIGWDSKIVPELGDGYESRGGVSDAAAKKFGLPIGIPVSIGWSDAMCGMVALNVMSEPSSFIITGTSAIVGASTRTPPKDGGSLYIIPNTCAPFAITYGPTQSSGSAVSWISTLLEITQDEVIDLAERSQSTDLPIFLPYIYGERAPLWRTDLQGGFYGIGGETNKSDLAASVLEGISFAEKQVIETSESLNGSINPLIKLGGHAGNDLRWAKIRLKTLGREISRYEDIDTTTRGSAILAHALITKNLSESTKRLGFSSIKSEPSVLQKNYSAKKFQEFLLAQTEALRLADYKKGRG</sequence>
<dbReference type="EMBL" id="CAFBNI010000018">
    <property type="protein sequence ID" value="CAB4940615.1"/>
    <property type="molecule type" value="Genomic_DNA"/>
</dbReference>
<dbReference type="EMBL" id="CAEZUF010000013">
    <property type="protein sequence ID" value="CAB4586364.1"/>
    <property type="molecule type" value="Genomic_DNA"/>
</dbReference>
<evidence type="ECO:0000313" key="12">
    <source>
        <dbReference type="EMBL" id="CAB5007871.1"/>
    </source>
</evidence>
<evidence type="ECO:0000256" key="1">
    <source>
        <dbReference type="ARBA" id="ARBA00022679"/>
    </source>
</evidence>
<dbReference type="GO" id="GO:0016301">
    <property type="term" value="F:kinase activity"/>
    <property type="evidence" value="ECO:0007669"/>
    <property type="project" value="UniProtKB-KW"/>
</dbReference>
<dbReference type="InterPro" id="IPR018485">
    <property type="entry name" value="FGGY_C"/>
</dbReference>
<evidence type="ECO:0000313" key="7">
    <source>
        <dbReference type="EMBL" id="CAB4738090.1"/>
    </source>
</evidence>
<dbReference type="SUPFAM" id="SSF53067">
    <property type="entry name" value="Actin-like ATPase domain"/>
    <property type="match status" value="2"/>
</dbReference>
<dbReference type="EMBL" id="CAFBOI010000003">
    <property type="protein sequence ID" value="CAB4970459.1"/>
    <property type="molecule type" value="Genomic_DNA"/>
</dbReference>
<evidence type="ECO:0000256" key="2">
    <source>
        <dbReference type="ARBA" id="ARBA00022777"/>
    </source>
</evidence>
<evidence type="ECO:0000313" key="9">
    <source>
        <dbReference type="EMBL" id="CAB4800557.1"/>
    </source>
</evidence>
<dbReference type="Gene3D" id="3.30.420.40">
    <property type="match status" value="2"/>
</dbReference>
<evidence type="ECO:0000259" key="3">
    <source>
        <dbReference type="Pfam" id="PF00370"/>
    </source>
</evidence>
<dbReference type="EMBL" id="CAFAAT010000018">
    <property type="protein sequence ID" value="CAB4800557.1"/>
    <property type="molecule type" value="Genomic_DNA"/>
</dbReference>
<organism evidence="10">
    <name type="scientific">freshwater metagenome</name>
    <dbReference type="NCBI Taxonomy" id="449393"/>
    <lineage>
        <taxon>unclassified sequences</taxon>
        <taxon>metagenomes</taxon>
        <taxon>ecological metagenomes</taxon>
    </lineage>
</organism>
<dbReference type="GO" id="GO:0005975">
    <property type="term" value="P:carbohydrate metabolic process"/>
    <property type="evidence" value="ECO:0007669"/>
    <property type="project" value="InterPro"/>
</dbReference>
<dbReference type="EMBL" id="CAEZWY010000025">
    <property type="protein sequence ID" value="CAB4667699.1"/>
    <property type="molecule type" value="Genomic_DNA"/>
</dbReference>
<dbReference type="PIRSF" id="PIRSF000538">
    <property type="entry name" value="GlpK"/>
    <property type="match status" value="1"/>
</dbReference>
<feature type="domain" description="Carbohydrate kinase FGGY C-terminal" evidence="4">
    <location>
        <begin position="262"/>
        <end position="440"/>
    </location>
</feature>
<evidence type="ECO:0000313" key="8">
    <source>
        <dbReference type="EMBL" id="CAB4787653.1"/>
    </source>
</evidence>
<evidence type="ECO:0000259" key="4">
    <source>
        <dbReference type="Pfam" id="PF02782"/>
    </source>
</evidence>
<gene>
    <name evidence="5" type="ORF">UFOPK1791_00263</name>
    <name evidence="6" type="ORF">UFOPK2312_00386</name>
    <name evidence="7" type="ORF">UFOPK2802_00361</name>
    <name evidence="8" type="ORF">UFOPK2982_00320</name>
    <name evidence="9" type="ORF">UFOPK3083_00324</name>
    <name evidence="10" type="ORF">UFOPK3783_00297</name>
    <name evidence="11" type="ORF">UFOPK3948_00058</name>
    <name evidence="12" type="ORF">UFOPK4113_00127</name>
</gene>
<dbReference type="EMBL" id="CAFAAE010000026">
    <property type="protein sequence ID" value="CAB4787653.1"/>
    <property type="molecule type" value="Genomic_DNA"/>
</dbReference>
<accession>A0A6J7JBC1</accession>
<feature type="domain" description="Carbohydrate kinase FGGY N-terminal" evidence="3">
    <location>
        <begin position="13"/>
        <end position="250"/>
    </location>
</feature>
<evidence type="ECO:0000313" key="10">
    <source>
        <dbReference type="EMBL" id="CAB4940615.1"/>
    </source>
</evidence>
<name>A0A6J7JBC1_9ZZZZ</name>
<dbReference type="AlphaFoldDB" id="A0A6J7JBC1"/>
<dbReference type="InterPro" id="IPR050406">
    <property type="entry name" value="FGGY_Carb_Kinase"/>
</dbReference>
<keyword evidence="1" id="KW-0808">Transferase</keyword>
<dbReference type="Pfam" id="PF00370">
    <property type="entry name" value="FGGY_N"/>
    <property type="match status" value="1"/>
</dbReference>
<evidence type="ECO:0000313" key="6">
    <source>
        <dbReference type="EMBL" id="CAB4667699.1"/>
    </source>
</evidence>